<protein>
    <submittedName>
        <fullName evidence="1">Uncharacterized protein</fullName>
    </submittedName>
</protein>
<organism evidence="1 2">
    <name type="scientific">Yersinia pseudotuberculosis</name>
    <dbReference type="NCBI Taxonomy" id="633"/>
    <lineage>
        <taxon>Bacteria</taxon>
        <taxon>Pseudomonadati</taxon>
        <taxon>Pseudomonadota</taxon>
        <taxon>Gammaproteobacteria</taxon>
        <taxon>Enterobacterales</taxon>
        <taxon>Yersiniaceae</taxon>
        <taxon>Yersinia</taxon>
    </lineage>
</organism>
<dbReference type="RefSeq" id="WP_181876431.1">
    <property type="nucleotide sequence ID" value="NZ_UHJC01000001.1"/>
</dbReference>
<evidence type="ECO:0000313" key="1">
    <source>
        <dbReference type="EMBL" id="SUP83231.1"/>
    </source>
</evidence>
<accession>A0A380Q909</accession>
<proteinExistence type="predicted"/>
<name>A0A380Q909_YERPU</name>
<dbReference type="Proteomes" id="UP000255087">
    <property type="component" value="Unassembled WGS sequence"/>
</dbReference>
<dbReference type="AlphaFoldDB" id="A0A380Q909"/>
<dbReference type="EMBL" id="UHJC01000001">
    <property type="protein sequence ID" value="SUP83231.1"/>
    <property type="molecule type" value="Genomic_DNA"/>
</dbReference>
<reference evidence="1 2" key="1">
    <citation type="submission" date="2018-06" db="EMBL/GenBank/DDBJ databases">
        <authorList>
            <consortium name="Pathogen Informatics"/>
            <person name="Doyle S."/>
        </authorList>
    </citation>
    <scope>NUCLEOTIDE SEQUENCE [LARGE SCALE GENOMIC DNA]</scope>
    <source>
        <strain evidence="1 2">NCTC8580</strain>
    </source>
</reference>
<evidence type="ECO:0000313" key="2">
    <source>
        <dbReference type="Proteomes" id="UP000255087"/>
    </source>
</evidence>
<gene>
    <name evidence="1" type="ORF">NCTC8580_02475</name>
</gene>
<sequence>MLSLALSLKPSTRPEILAVLRLREMLNLPNSVLDHPLMNTSYAPITATPGLVTPLDSLLAVFLTTARERDPQVMAEWVQMDVEIA</sequence>